<comment type="caution">
    <text evidence="9">The sequence shown here is derived from an EMBL/GenBank/DDBJ whole genome shotgun (WGS) entry which is preliminary data.</text>
</comment>
<dbReference type="CDD" id="cd00086">
    <property type="entry name" value="homeodomain"/>
    <property type="match status" value="1"/>
</dbReference>
<evidence type="ECO:0000313" key="9">
    <source>
        <dbReference type="EMBL" id="OWF40163.1"/>
    </source>
</evidence>
<dbReference type="Pfam" id="PF00046">
    <property type="entry name" value="Homeodomain"/>
    <property type="match status" value="1"/>
</dbReference>
<organism evidence="9 10">
    <name type="scientific">Mizuhopecten yessoensis</name>
    <name type="common">Japanese scallop</name>
    <name type="synonym">Patinopecten yessoensis</name>
    <dbReference type="NCBI Taxonomy" id="6573"/>
    <lineage>
        <taxon>Eukaryota</taxon>
        <taxon>Metazoa</taxon>
        <taxon>Spiralia</taxon>
        <taxon>Lophotrochozoa</taxon>
        <taxon>Mollusca</taxon>
        <taxon>Bivalvia</taxon>
        <taxon>Autobranchia</taxon>
        <taxon>Pteriomorphia</taxon>
        <taxon>Pectinida</taxon>
        <taxon>Pectinoidea</taxon>
        <taxon>Pectinidae</taxon>
        <taxon>Mizuhopecten</taxon>
    </lineage>
</organism>
<name>A0A210PUJ8_MIZYE</name>
<evidence type="ECO:0000313" key="10">
    <source>
        <dbReference type="Proteomes" id="UP000242188"/>
    </source>
</evidence>
<keyword evidence="4 5" id="KW-0539">Nucleus</keyword>
<dbReference type="PANTHER" id="PTHR24327">
    <property type="entry name" value="HOMEOBOX PROTEIN"/>
    <property type="match status" value="1"/>
</dbReference>
<reference evidence="9 10" key="1">
    <citation type="journal article" date="2017" name="Nat. Ecol. Evol.">
        <title>Scallop genome provides insights into evolution of bilaterian karyotype and development.</title>
        <authorList>
            <person name="Wang S."/>
            <person name="Zhang J."/>
            <person name="Jiao W."/>
            <person name="Li J."/>
            <person name="Xun X."/>
            <person name="Sun Y."/>
            <person name="Guo X."/>
            <person name="Huan P."/>
            <person name="Dong B."/>
            <person name="Zhang L."/>
            <person name="Hu X."/>
            <person name="Sun X."/>
            <person name="Wang J."/>
            <person name="Zhao C."/>
            <person name="Wang Y."/>
            <person name="Wang D."/>
            <person name="Huang X."/>
            <person name="Wang R."/>
            <person name="Lv J."/>
            <person name="Li Y."/>
            <person name="Zhang Z."/>
            <person name="Liu B."/>
            <person name="Lu W."/>
            <person name="Hui Y."/>
            <person name="Liang J."/>
            <person name="Zhou Z."/>
            <person name="Hou R."/>
            <person name="Li X."/>
            <person name="Liu Y."/>
            <person name="Li H."/>
            <person name="Ning X."/>
            <person name="Lin Y."/>
            <person name="Zhao L."/>
            <person name="Xing Q."/>
            <person name="Dou J."/>
            <person name="Li Y."/>
            <person name="Mao J."/>
            <person name="Guo H."/>
            <person name="Dou H."/>
            <person name="Li T."/>
            <person name="Mu C."/>
            <person name="Jiang W."/>
            <person name="Fu Q."/>
            <person name="Fu X."/>
            <person name="Miao Y."/>
            <person name="Liu J."/>
            <person name="Yu Q."/>
            <person name="Li R."/>
            <person name="Liao H."/>
            <person name="Li X."/>
            <person name="Kong Y."/>
            <person name="Jiang Z."/>
            <person name="Chourrout D."/>
            <person name="Li R."/>
            <person name="Bao Z."/>
        </authorList>
    </citation>
    <scope>NUCLEOTIDE SEQUENCE [LARGE SCALE GENOMIC DNA]</scope>
    <source>
        <strain evidence="9 10">PY_sf001</strain>
    </source>
</reference>
<dbReference type="FunFam" id="1.10.10.60:FF:000233">
    <property type="entry name" value="Distal-less, isoform C"/>
    <property type="match status" value="1"/>
</dbReference>
<evidence type="ECO:0000256" key="6">
    <source>
        <dbReference type="RuleBase" id="RU000682"/>
    </source>
</evidence>
<dbReference type="EMBL" id="NEDP02005484">
    <property type="protein sequence ID" value="OWF40163.1"/>
    <property type="molecule type" value="Genomic_DNA"/>
</dbReference>
<evidence type="ECO:0000259" key="8">
    <source>
        <dbReference type="PROSITE" id="PS50071"/>
    </source>
</evidence>
<evidence type="ECO:0000256" key="4">
    <source>
        <dbReference type="ARBA" id="ARBA00023242"/>
    </source>
</evidence>
<dbReference type="PRINTS" id="PR00024">
    <property type="entry name" value="HOMEOBOX"/>
</dbReference>
<dbReference type="OrthoDB" id="6159439at2759"/>
<feature type="domain" description="Homeobox" evidence="8">
    <location>
        <begin position="126"/>
        <end position="186"/>
    </location>
</feature>
<feature type="DNA-binding region" description="Homeobox" evidence="5">
    <location>
        <begin position="128"/>
        <end position="187"/>
    </location>
</feature>
<dbReference type="InterPro" id="IPR050460">
    <property type="entry name" value="Distal-less_Homeobox_TF"/>
</dbReference>
<dbReference type="SUPFAM" id="SSF46689">
    <property type="entry name" value="Homeodomain-like"/>
    <property type="match status" value="1"/>
</dbReference>
<evidence type="ECO:0000256" key="7">
    <source>
        <dbReference type="SAM" id="MobiDB-lite"/>
    </source>
</evidence>
<dbReference type="InterPro" id="IPR000047">
    <property type="entry name" value="HTH_motif"/>
</dbReference>
<dbReference type="SMART" id="SM00389">
    <property type="entry name" value="HOX"/>
    <property type="match status" value="1"/>
</dbReference>
<protein>
    <submittedName>
        <fullName evidence="9">Homeotic protein distal-less</fullName>
    </submittedName>
</protein>
<feature type="compositionally biased region" description="Polar residues" evidence="7">
    <location>
        <begin position="192"/>
        <end position="205"/>
    </location>
</feature>
<dbReference type="GO" id="GO:0000978">
    <property type="term" value="F:RNA polymerase II cis-regulatory region sequence-specific DNA binding"/>
    <property type="evidence" value="ECO:0007669"/>
    <property type="project" value="TreeGrafter"/>
</dbReference>
<feature type="compositionally biased region" description="Polar residues" evidence="7">
    <location>
        <begin position="242"/>
        <end position="251"/>
    </location>
</feature>
<dbReference type="InterPro" id="IPR020479">
    <property type="entry name" value="HD_metazoa"/>
</dbReference>
<dbReference type="STRING" id="6573.A0A210PUJ8"/>
<evidence type="ECO:0000256" key="3">
    <source>
        <dbReference type="ARBA" id="ARBA00023155"/>
    </source>
</evidence>
<feature type="compositionally biased region" description="Low complexity" evidence="7">
    <location>
        <begin position="207"/>
        <end position="219"/>
    </location>
</feature>
<sequence>MLNVGGVDGLEQDMSGKSAFMELQQQAGMPPGMGHPAYPIRSSYQHHHGGQHGESVFSNSQGRALYPFHMNAMSPSSYQPPSAHPFPMPPYQSPSPTREDFYGDMVSLYITDKSQMEELRINGKGKKMRKPRTIYSSLQLQQLNRRFQRTQYLALPERAELAASLGLTQTQVKIWFQNRRSKYKKVMKSPVNPGQVNPTPGQPQGQAPVTTSPSTHPPQQSSPPAPRHPPQTPTPHAHPASQQNGQSHNGQPTSAMLSPPSSSVSPQPTWTEMDAVNNQTSTNSYMAMSSMSAMSSGMPAGAMSHYHSWYAQPPMNQQSCLT</sequence>
<dbReference type="GO" id="GO:0005634">
    <property type="term" value="C:nucleus"/>
    <property type="evidence" value="ECO:0007669"/>
    <property type="project" value="UniProtKB-SubCell"/>
</dbReference>
<evidence type="ECO:0000256" key="2">
    <source>
        <dbReference type="ARBA" id="ARBA00023125"/>
    </source>
</evidence>
<gene>
    <name evidence="9" type="ORF">KP79_PYT03782</name>
</gene>
<feature type="compositionally biased region" description="Low complexity" evidence="7">
    <location>
        <begin position="252"/>
        <end position="268"/>
    </location>
</feature>
<dbReference type="InterPro" id="IPR001356">
    <property type="entry name" value="HD"/>
</dbReference>
<dbReference type="Proteomes" id="UP000242188">
    <property type="component" value="Unassembled WGS sequence"/>
</dbReference>
<keyword evidence="1" id="KW-0217">Developmental protein</keyword>
<comment type="subcellular location">
    <subcellularLocation>
        <location evidence="5 6">Nucleus</location>
    </subcellularLocation>
</comment>
<dbReference type="Gene3D" id="1.10.10.60">
    <property type="entry name" value="Homeodomain-like"/>
    <property type="match status" value="1"/>
</dbReference>
<feature type="region of interest" description="Disordered" evidence="7">
    <location>
        <begin position="187"/>
        <end position="270"/>
    </location>
</feature>
<dbReference type="AlphaFoldDB" id="A0A210PUJ8"/>
<keyword evidence="3 5" id="KW-0371">Homeobox</keyword>
<dbReference type="PROSITE" id="PS00027">
    <property type="entry name" value="HOMEOBOX_1"/>
    <property type="match status" value="1"/>
</dbReference>
<evidence type="ECO:0000256" key="5">
    <source>
        <dbReference type="PROSITE-ProRule" id="PRU00108"/>
    </source>
</evidence>
<keyword evidence="10" id="KW-1185">Reference proteome</keyword>
<dbReference type="PROSITE" id="PS50071">
    <property type="entry name" value="HOMEOBOX_2"/>
    <property type="match status" value="1"/>
</dbReference>
<feature type="compositionally biased region" description="Pro residues" evidence="7">
    <location>
        <begin position="220"/>
        <end position="233"/>
    </location>
</feature>
<proteinExistence type="predicted"/>
<accession>A0A210PUJ8</accession>
<dbReference type="GO" id="GO:0000981">
    <property type="term" value="F:DNA-binding transcription factor activity, RNA polymerase II-specific"/>
    <property type="evidence" value="ECO:0007669"/>
    <property type="project" value="InterPro"/>
</dbReference>
<evidence type="ECO:0000256" key="1">
    <source>
        <dbReference type="ARBA" id="ARBA00022473"/>
    </source>
</evidence>
<keyword evidence="2 5" id="KW-0238">DNA-binding</keyword>
<dbReference type="PANTHER" id="PTHR24327:SF81">
    <property type="entry name" value="HOMEOTIC PROTEIN DISTAL-LESS-RELATED"/>
    <property type="match status" value="1"/>
</dbReference>
<dbReference type="PRINTS" id="PR00031">
    <property type="entry name" value="HTHREPRESSR"/>
</dbReference>
<dbReference type="InterPro" id="IPR017970">
    <property type="entry name" value="Homeobox_CS"/>
</dbReference>
<dbReference type="InterPro" id="IPR009057">
    <property type="entry name" value="Homeodomain-like_sf"/>
</dbReference>